<keyword evidence="2" id="KW-1185">Reference proteome</keyword>
<accession>A0ABR3VXU0</accession>
<sequence length="347" mass="39130">MTTHAQLAFDVAVMSARALQQPVLRSTKGISHLHAFASRERSSLNLSLTPRPSSLTLAGATAIRTRFFHHTPAHRLFESPDAVVAACLGAAAGVMLFRYRHRLLDRIRISIFDRFRPAPLDILPISWIFLVDRKTRDEVAAVITASFEVARKAAKRHREQTFREASFRVPLEAARLMPGASHFELEEMGPMPSLPPVPKHLWHKFRFAVKPPFDLVKDARAFLYHPNGAPQVTAAFLAINADLEPPELPDEQLPAGFGHPISDHKRRIIESALYAWMWIFWAWMSRHPDGLDRIGTRRLPVTITYRGNATGCIFNPETQKFEGLEWVFFLISLTDPIEGPTRVLGGV</sequence>
<proteinExistence type="predicted"/>
<name>A0ABR3VXU0_9PEZI</name>
<dbReference type="Proteomes" id="UP001583177">
    <property type="component" value="Unassembled WGS sequence"/>
</dbReference>
<dbReference type="EMBL" id="JAWRVE010000229">
    <property type="protein sequence ID" value="KAL1847971.1"/>
    <property type="molecule type" value="Genomic_DNA"/>
</dbReference>
<comment type="caution">
    <text evidence="1">The sequence shown here is derived from an EMBL/GenBank/DDBJ whole genome shotgun (WGS) entry which is preliminary data.</text>
</comment>
<reference evidence="1 2" key="1">
    <citation type="journal article" date="2024" name="IMA Fungus">
        <title>IMA Genome - F19 : A genome assembly and annotation guide to empower mycologists, including annotated draft genome sequences of Ceratocystis pirilliformis, Diaporthe australafricana, Fusarium ophioides, Paecilomyces lecythidis, and Sporothrix stenoceras.</title>
        <authorList>
            <person name="Aylward J."/>
            <person name="Wilson A.M."/>
            <person name="Visagie C.M."/>
            <person name="Spraker J."/>
            <person name="Barnes I."/>
            <person name="Buitendag C."/>
            <person name="Ceriani C."/>
            <person name="Del Mar Angel L."/>
            <person name="du Plessis D."/>
            <person name="Fuchs T."/>
            <person name="Gasser K."/>
            <person name="Kramer D."/>
            <person name="Li W."/>
            <person name="Munsamy K."/>
            <person name="Piso A."/>
            <person name="Price J.L."/>
            <person name="Sonnekus B."/>
            <person name="Thomas C."/>
            <person name="van der Nest A."/>
            <person name="van Dijk A."/>
            <person name="van Heerden A."/>
            <person name="van Vuuren N."/>
            <person name="Yilmaz N."/>
            <person name="Duong T.A."/>
            <person name="van der Merwe N.A."/>
            <person name="Wingfield M.J."/>
            <person name="Wingfield B.D."/>
        </authorList>
    </citation>
    <scope>NUCLEOTIDE SEQUENCE [LARGE SCALE GENOMIC DNA]</scope>
    <source>
        <strain evidence="1 2">CMW 18300</strain>
    </source>
</reference>
<organism evidence="1 2">
    <name type="scientific">Diaporthe australafricana</name>
    <dbReference type="NCBI Taxonomy" id="127596"/>
    <lineage>
        <taxon>Eukaryota</taxon>
        <taxon>Fungi</taxon>
        <taxon>Dikarya</taxon>
        <taxon>Ascomycota</taxon>
        <taxon>Pezizomycotina</taxon>
        <taxon>Sordariomycetes</taxon>
        <taxon>Sordariomycetidae</taxon>
        <taxon>Diaporthales</taxon>
        <taxon>Diaporthaceae</taxon>
        <taxon>Diaporthe</taxon>
    </lineage>
</organism>
<gene>
    <name evidence="1" type="ORF">Daus18300_013774</name>
</gene>
<protein>
    <submittedName>
        <fullName evidence="1">Uncharacterized protein</fullName>
    </submittedName>
</protein>
<evidence type="ECO:0000313" key="1">
    <source>
        <dbReference type="EMBL" id="KAL1847971.1"/>
    </source>
</evidence>
<evidence type="ECO:0000313" key="2">
    <source>
        <dbReference type="Proteomes" id="UP001583177"/>
    </source>
</evidence>